<protein>
    <recommendedName>
        <fullName evidence="4">Arabinogalactan endo-beta-1,4-galactanase</fullName>
        <ecNumber evidence="4">3.2.1.89</ecNumber>
    </recommendedName>
</protein>
<comment type="catalytic activity">
    <reaction evidence="4">
        <text>The enzyme specifically hydrolyzes (1-&gt;4)-beta-D-galactosidic linkages in type I arabinogalactans.</text>
        <dbReference type="EC" id="3.2.1.89"/>
    </reaction>
</comment>
<dbReference type="EC" id="3.2.1.89" evidence="4"/>
<organism evidence="5 6">
    <name type="scientific">Aquiflexum balticum DSM 16537</name>
    <dbReference type="NCBI Taxonomy" id="758820"/>
    <lineage>
        <taxon>Bacteria</taxon>
        <taxon>Pseudomonadati</taxon>
        <taxon>Bacteroidota</taxon>
        <taxon>Cytophagia</taxon>
        <taxon>Cytophagales</taxon>
        <taxon>Cyclobacteriaceae</taxon>
        <taxon>Aquiflexum</taxon>
    </lineage>
</organism>
<sequence length="394" mass="44924">MNFPRLTIFIVVVHIILVGCQVDINDSTGENENKDQPVFYFGSDLSYINQILDKGGVYKVNSSPENPYRLFAEHGNDLVRLRLWHNPTWTSTIYGDSNSPMYNDLLDVERAIASSKEQGMKTMLDFHYSDIWADPGRQEIPEAWKAITDLEILKDSVYQYTFKTLKYLDQKGLMPEFVQIGNETNCGMMYTDAPEGFPKLNVCEGNWSNFRAIVNSSINAIRDASAQKDTKIIFHVADPVHVDWWFENLTAGGLVRDFDIIGFSYYPIWHTGVPFSQLFSKISSFRSKFGKDIMMLETAYPWTAEGNDDYTNIFGGQTPLVGYPFTKSGQLAILKKMTQELISAGAIGIIYWEPAWISSPMKDLWGTGSSWENCTFFDFTGNLHEGIDYMLHDY</sequence>
<proteinExistence type="inferred from homology"/>
<evidence type="ECO:0000313" key="6">
    <source>
        <dbReference type="Proteomes" id="UP000192333"/>
    </source>
</evidence>
<name>A0A1W2H1L8_9BACT</name>
<keyword evidence="3 4" id="KW-0326">Glycosidase</keyword>
<gene>
    <name evidence="5" type="ORF">SAMN00777080_1424</name>
</gene>
<keyword evidence="6" id="KW-1185">Reference proteome</keyword>
<dbReference type="InterPro" id="IPR017853">
    <property type="entry name" value="GH"/>
</dbReference>
<evidence type="ECO:0000256" key="4">
    <source>
        <dbReference type="RuleBase" id="RU361192"/>
    </source>
</evidence>
<dbReference type="PROSITE" id="PS51257">
    <property type="entry name" value="PROKAR_LIPOPROTEIN"/>
    <property type="match status" value="1"/>
</dbReference>
<dbReference type="GO" id="GO:0031218">
    <property type="term" value="F:arabinogalactan endo-1,4-beta-galactosidase activity"/>
    <property type="evidence" value="ECO:0007669"/>
    <property type="project" value="UniProtKB-EC"/>
</dbReference>
<dbReference type="Proteomes" id="UP000192333">
    <property type="component" value="Chromosome I"/>
</dbReference>
<dbReference type="GO" id="GO:0015926">
    <property type="term" value="F:glucosidase activity"/>
    <property type="evidence" value="ECO:0007669"/>
    <property type="project" value="InterPro"/>
</dbReference>
<evidence type="ECO:0000256" key="3">
    <source>
        <dbReference type="ARBA" id="ARBA00023295"/>
    </source>
</evidence>
<dbReference type="EMBL" id="LT838813">
    <property type="protein sequence ID" value="SMD42857.1"/>
    <property type="molecule type" value="Genomic_DNA"/>
</dbReference>
<dbReference type="Gene3D" id="3.20.20.80">
    <property type="entry name" value="Glycosidases"/>
    <property type="match status" value="1"/>
</dbReference>
<dbReference type="Pfam" id="PF07745">
    <property type="entry name" value="Glyco_hydro_53"/>
    <property type="match status" value="1"/>
</dbReference>
<dbReference type="STRING" id="758820.SAMN00777080_1424"/>
<dbReference type="OrthoDB" id="9768786at2"/>
<dbReference type="PANTHER" id="PTHR34983">
    <property type="entry name" value="ARABINOGALACTAN ENDO-BETA-1,4-GALACTANASE A"/>
    <property type="match status" value="1"/>
</dbReference>
<dbReference type="PANTHER" id="PTHR34983:SF2">
    <property type="entry name" value="ENDO-BETA-1,4-GALACTANASE"/>
    <property type="match status" value="1"/>
</dbReference>
<dbReference type="AlphaFoldDB" id="A0A1W2H1L8"/>
<evidence type="ECO:0000256" key="2">
    <source>
        <dbReference type="ARBA" id="ARBA00022801"/>
    </source>
</evidence>
<dbReference type="SUPFAM" id="SSF51445">
    <property type="entry name" value="(Trans)glycosidases"/>
    <property type="match status" value="1"/>
</dbReference>
<dbReference type="GO" id="GO:0045490">
    <property type="term" value="P:pectin catabolic process"/>
    <property type="evidence" value="ECO:0007669"/>
    <property type="project" value="TreeGrafter"/>
</dbReference>
<dbReference type="RefSeq" id="WP_084119615.1">
    <property type="nucleotide sequence ID" value="NZ_LT838813.1"/>
</dbReference>
<evidence type="ECO:0000313" key="5">
    <source>
        <dbReference type="EMBL" id="SMD42857.1"/>
    </source>
</evidence>
<evidence type="ECO:0000256" key="1">
    <source>
        <dbReference type="ARBA" id="ARBA00010687"/>
    </source>
</evidence>
<reference evidence="6" key="1">
    <citation type="submission" date="2017-04" db="EMBL/GenBank/DDBJ databases">
        <authorList>
            <person name="Varghese N."/>
            <person name="Submissions S."/>
        </authorList>
    </citation>
    <scope>NUCLEOTIDE SEQUENCE [LARGE SCALE GENOMIC DNA]</scope>
    <source>
        <strain evidence="6">DSM 16537</strain>
    </source>
</reference>
<comment type="similarity">
    <text evidence="1 4">Belongs to the glycosyl hydrolase 53 family.</text>
</comment>
<keyword evidence="2 4" id="KW-0378">Hydrolase</keyword>
<accession>A0A1W2H1L8</accession>
<dbReference type="InterPro" id="IPR011683">
    <property type="entry name" value="Glyco_hydro_53"/>
</dbReference>